<evidence type="ECO:0000256" key="6">
    <source>
        <dbReference type="ARBA" id="ARBA00022842"/>
    </source>
</evidence>
<keyword evidence="6 9" id="KW-0460">Magnesium</keyword>
<dbReference type="GO" id="GO:0015937">
    <property type="term" value="P:coenzyme A biosynthetic process"/>
    <property type="evidence" value="ECO:0007669"/>
    <property type="project" value="UniProtKB-UniRule"/>
</dbReference>
<dbReference type="SUPFAM" id="SSF52374">
    <property type="entry name" value="Nucleotidylyl transferase"/>
    <property type="match status" value="1"/>
</dbReference>
<dbReference type="EMBL" id="DRLD01000378">
    <property type="protein sequence ID" value="HED11688.1"/>
    <property type="molecule type" value="Genomic_DNA"/>
</dbReference>
<evidence type="ECO:0000259" key="10">
    <source>
        <dbReference type="Pfam" id="PF01467"/>
    </source>
</evidence>
<keyword evidence="3 9" id="KW-0548">Nucleotidyltransferase</keyword>
<dbReference type="EC" id="2.7.7.3" evidence="9"/>
<proteinExistence type="inferred from homology"/>
<comment type="subcellular location">
    <subcellularLocation>
        <location evidence="9">Cytoplasm</location>
    </subcellularLocation>
</comment>
<feature type="binding site" evidence="9">
    <location>
        <begin position="91"/>
        <end position="93"/>
    </location>
    <ligand>
        <name>ATP</name>
        <dbReference type="ChEBI" id="CHEBI:30616"/>
    </ligand>
</feature>
<feature type="binding site" evidence="9">
    <location>
        <position position="101"/>
    </location>
    <ligand>
        <name>ATP</name>
        <dbReference type="ChEBI" id="CHEBI:30616"/>
    </ligand>
</feature>
<dbReference type="GO" id="GO:0005524">
    <property type="term" value="F:ATP binding"/>
    <property type="evidence" value="ECO:0007669"/>
    <property type="project" value="UniProtKB-KW"/>
</dbReference>
<comment type="similarity">
    <text evidence="9">Belongs to the bacterial CoaD family.</text>
</comment>
<feature type="binding site" evidence="9">
    <location>
        <begin position="126"/>
        <end position="132"/>
    </location>
    <ligand>
        <name>ATP</name>
        <dbReference type="ChEBI" id="CHEBI:30616"/>
    </ligand>
</feature>
<keyword evidence="1 9" id="KW-0963">Cytoplasm</keyword>
<dbReference type="CDD" id="cd02163">
    <property type="entry name" value="PPAT"/>
    <property type="match status" value="1"/>
</dbReference>
<feature type="binding site" evidence="9">
    <location>
        <position position="20"/>
    </location>
    <ligand>
        <name>ATP</name>
        <dbReference type="ChEBI" id="CHEBI:30616"/>
    </ligand>
</feature>
<dbReference type="PRINTS" id="PR01020">
    <property type="entry name" value="LPSBIOSNTHSS"/>
</dbReference>
<dbReference type="NCBIfam" id="TIGR00125">
    <property type="entry name" value="cyt_tran_rel"/>
    <property type="match status" value="1"/>
</dbReference>
<evidence type="ECO:0000256" key="7">
    <source>
        <dbReference type="ARBA" id="ARBA00022993"/>
    </source>
</evidence>
<dbReference type="InterPro" id="IPR001980">
    <property type="entry name" value="PPAT"/>
</dbReference>
<evidence type="ECO:0000256" key="1">
    <source>
        <dbReference type="ARBA" id="ARBA00022490"/>
    </source>
</evidence>
<dbReference type="Proteomes" id="UP000886005">
    <property type="component" value="Unassembled WGS sequence"/>
</dbReference>
<reference evidence="11" key="1">
    <citation type="journal article" date="2020" name="mSystems">
        <title>Genome- and Community-Level Interaction Insights into Carbon Utilization and Element Cycling Functions of Hydrothermarchaeota in Hydrothermal Sediment.</title>
        <authorList>
            <person name="Zhou Z."/>
            <person name="Liu Y."/>
            <person name="Xu W."/>
            <person name="Pan J."/>
            <person name="Luo Z.H."/>
            <person name="Li M."/>
        </authorList>
    </citation>
    <scope>NUCLEOTIDE SEQUENCE [LARGE SCALE GENOMIC DNA]</scope>
    <source>
        <strain evidence="11">HyVt-456</strain>
    </source>
</reference>
<dbReference type="InterPro" id="IPR014729">
    <property type="entry name" value="Rossmann-like_a/b/a_fold"/>
</dbReference>
<dbReference type="InterPro" id="IPR004821">
    <property type="entry name" value="Cyt_trans-like"/>
</dbReference>
<evidence type="ECO:0000256" key="4">
    <source>
        <dbReference type="ARBA" id="ARBA00022741"/>
    </source>
</evidence>
<feature type="domain" description="Cytidyltransferase-like" evidence="10">
    <location>
        <begin position="8"/>
        <end position="135"/>
    </location>
</feature>
<evidence type="ECO:0000256" key="3">
    <source>
        <dbReference type="ARBA" id="ARBA00022695"/>
    </source>
</evidence>
<organism evidence="11">
    <name type="scientific">Caldithrix abyssi</name>
    <dbReference type="NCBI Taxonomy" id="187145"/>
    <lineage>
        <taxon>Bacteria</taxon>
        <taxon>Pseudomonadati</taxon>
        <taxon>Calditrichota</taxon>
        <taxon>Calditrichia</taxon>
        <taxon>Calditrichales</taxon>
        <taxon>Calditrichaceae</taxon>
        <taxon>Caldithrix</taxon>
    </lineage>
</organism>
<dbReference type="HAMAP" id="MF_00151">
    <property type="entry name" value="PPAT_bact"/>
    <property type="match status" value="1"/>
</dbReference>
<protein>
    <recommendedName>
        <fullName evidence="9">Phosphopantetheine adenylyltransferase</fullName>
        <ecNumber evidence="9">2.7.7.3</ecNumber>
    </recommendedName>
    <alternativeName>
        <fullName evidence="9">Dephospho-CoA pyrophosphorylase</fullName>
    </alternativeName>
    <alternativeName>
        <fullName evidence="9">Pantetheine-phosphate adenylyltransferase</fullName>
        <shortName evidence="9">PPAT</shortName>
    </alternativeName>
</protein>
<evidence type="ECO:0000313" key="11">
    <source>
        <dbReference type="EMBL" id="HED11688.1"/>
    </source>
</evidence>
<comment type="pathway">
    <text evidence="9">Cofactor biosynthesis; coenzyme A biosynthesis; CoA from (R)-pantothenate: step 4/5.</text>
</comment>
<gene>
    <name evidence="9" type="primary">coaD</name>
    <name evidence="11" type="ORF">ENJ10_13430</name>
</gene>
<evidence type="ECO:0000256" key="8">
    <source>
        <dbReference type="ARBA" id="ARBA00029346"/>
    </source>
</evidence>
<dbReference type="PANTHER" id="PTHR21342">
    <property type="entry name" value="PHOSPHOPANTETHEINE ADENYLYLTRANSFERASE"/>
    <property type="match status" value="1"/>
</dbReference>
<evidence type="ECO:0000256" key="5">
    <source>
        <dbReference type="ARBA" id="ARBA00022840"/>
    </source>
</evidence>
<feature type="binding site" evidence="9">
    <location>
        <position position="90"/>
    </location>
    <ligand>
        <name>substrate</name>
    </ligand>
</feature>
<feature type="binding site" evidence="9">
    <location>
        <position position="12"/>
    </location>
    <ligand>
        <name>substrate</name>
    </ligand>
</feature>
<evidence type="ECO:0000256" key="9">
    <source>
        <dbReference type="HAMAP-Rule" id="MF_00151"/>
    </source>
</evidence>
<dbReference type="NCBIfam" id="TIGR01510">
    <property type="entry name" value="coaD_prev_kdtB"/>
    <property type="match status" value="1"/>
</dbReference>
<comment type="subunit">
    <text evidence="9">Homohexamer.</text>
</comment>
<sequence>MSKNITAIYPGTFDPITLGHIDIIHRAANIFEKVVVTLAVNTSKKPLFNVEERLEMIHDAIDKFENVSVAHFDGLLVDFAREQKSLVIIRGLRAISDFEYEFQMALMNKKLAREISTVFLMPNEKYTYLNSTIVKSVAKFHGNIDNFVTKFVADQLHNKFNGERP</sequence>
<comment type="catalytic activity">
    <reaction evidence="8 9">
        <text>(R)-4'-phosphopantetheine + ATP + H(+) = 3'-dephospho-CoA + diphosphate</text>
        <dbReference type="Rhea" id="RHEA:19801"/>
        <dbReference type="ChEBI" id="CHEBI:15378"/>
        <dbReference type="ChEBI" id="CHEBI:30616"/>
        <dbReference type="ChEBI" id="CHEBI:33019"/>
        <dbReference type="ChEBI" id="CHEBI:57328"/>
        <dbReference type="ChEBI" id="CHEBI:61723"/>
        <dbReference type="EC" id="2.7.7.3"/>
    </reaction>
</comment>
<accession>A0A7V1LPC9</accession>
<dbReference type="GO" id="GO:0005737">
    <property type="term" value="C:cytoplasm"/>
    <property type="evidence" value="ECO:0007669"/>
    <property type="project" value="UniProtKB-SubCell"/>
</dbReference>
<feature type="binding site" evidence="9">
    <location>
        <position position="44"/>
    </location>
    <ligand>
        <name>substrate</name>
    </ligand>
</feature>
<keyword evidence="5 9" id="KW-0067">ATP-binding</keyword>
<feature type="binding site" evidence="9">
    <location>
        <begin position="12"/>
        <end position="13"/>
    </location>
    <ligand>
        <name>ATP</name>
        <dbReference type="ChEBI" id="CHEBI:30616"/>
    </ligand>
</feature>
<dbReference type="GO" id="GO:0004595">
    <property type="term" value="F:pantetheine-phosphate adenylyltransferase activity"/>
    <property type="evidence" value="ECO:0007669"/>
    <property type="project" value="UniProtKB-UniRule"/>
</dbReference>
<keyword evidence="7 9" id="KW-0173">Coenzyme A biosynthesis</keyword>
<dbReference type="UniPathway" id="UPA00241">
    <property type="reaction ID" value="UER00355"/>
</dbReference>
<feature type="binding site" evidence="9">
    <location>
        <position position="76"/>
    </location>
    <ligand>
        <name>substrate</name>
    </ligand>
</feature>
<keyword evidence="4 9" id="KW-0547">Nucleotide-binding</keyword>
<feature type="site" description="Transition state stabilizer" evidence="9">
    <location>
        <position position="20"/>
    </location>
</feature>
<comment type="caution">
    <text evidence="11">The sequence shown here is derived from an EMBL/GenBank/DDBJ whole genome shotgun (WGS) entry which is preliminary data.</text>
</comment>
<dbReference type="AlphaFoldDB" id="A0A7V1LPC9"/>
<comment type="function">
    <text evidence="9">Reversibly transfers an adenylyl group from ATP to 4'-phosphopantetheine, yielding dephospho-CoA (dPCoA) and pyrophosphate.</text>
</comment>
<dbReference type="Pfam" id="PF01467">
    <property type="entry name" value="CTP_transf_like"/>
    <property type="match status" value="1"/>
</dbReference>
<dbReference type="Gene3D" id="3.40.50.620">
    <property type="entry name" value="HUPs"/>
    <property type="match status" value="1"/>
</dbReference>
<dbReference type="PANTHER" id="PTHR21342:SF1">
    <property type="entry name" value="PHOSPHOPANTETHEINE ADENYLYLTRANSFERASE"/>
    <property type="match status" value="1"/>
</dbReference>
<comment type="cofactor">
    <cofactor evidence="9">
        <name>Mg(2+)</name>
        <dbReference type="ChEBI" id="CHEBI:18420"/>
    </cofactor>
</comment>
<keyword evidence="2 9" id="KW-0808">Transferase</keyword>
<name>A0A7V1LPC9_CALAY</name>
<evidence type="ECO:0000256" key="2">
    <source>
        <dbReference type="ARBA" id="ARBA00022679"/>
    </source>
</evidence>